<organism evidence="1 2">
    <name type="scientific">Echinicola pacifica</name>
    <dbReference type="NCBI Taxonomy" id="346377"/>
    <lineage>
        <taxon>Bacteria</taxon>
        <taxon>Pseudomonadati</taxon>
        <taxon>Bacteroidota</taxon>
        <taxon>Cytophagia</taxon>
        <taxon>Cytophagales</taxon>
        <taxon>Cyclobacteriaceae</taxon>
        <taxon>Echinicola</taxon>
    </lineage>
</organism>
<reference evidence="1" key="1">
    <citation type="journal article" date="2014" name="Int. J. Syst. Evol. Microbiol.">
        <title>Complete genome sequence of Corynebacterium casei LMG S-19264T (=DSM 44701T), isolated from a smear-ripened cheese.</title>
        <authorList>
            <consortium name="US DOE Joint Genome Institute (JGI-PGF)"/>
            <person name="Walter F."/>
            <person name="Albersmeier A."/>
            <person name="Kalinowski J."/>
            <person name="Ruckert C."/>
        </authorList>
    </citation>
    <scope>NUCLEOTIDE SEQUENCE</scope>
    <source>
        <strain evidence="1">KCTC 12368</strain>
    </source>
</reference>
<dbReference type="AlphaFoldDB" id="A0A918UL29"/>
<reference evidence="1" key="2">
    <citation type="submission" date="2020-09" db="EMBL/GenBank/DDBJ databases">
        <authorList>
            <person name="Sun Q."/>
            <person name="Kim S."/>
        </authorList>
    </citation>
    <scope>NUCLEOTIDE SEQUENCE</scope>
    <source>
        <strain evidence="1">KCTC 12368</strain>
    </source>
</reference>
<evidence type="ECO:0000313" key="1">
    <source>
        <dbReference type="EMBL" id="GGZ17560.1"/>
    </source>
</evidence>
<dbReference type="EMBL" id="BMWX01000001">
    <property type="protein sequence ID" value="GGZ17560.1"/>
    <property type="molecule type" value="Genomic_DNA"/>
</dbReference>
<comment type="caution">
    <text evidence="1">The sequence shown here is derived from an EMBL/GenBank/DDBJ whole genome shotgun (WGS) entry which is preliminary data.</text>
</comment>
<sequence length="69" mass="7949">MIDAQMAYCLKGKAMELLLNPNDFRTPIFYSYPSQTFGGIALFPTRLGNHYYKGAELVKCMRKLKQKNI</sequence>
<keyword evidence="2" id="KW-1185">Reference proteome</keyword>
<dbReference type="Proteomes" id="UP000619457">
    <property type="component" value="Unassembled WGS sequence"/>
</dbReference>
<protein>
    <submittedName>
        <fullName evidence="1">Uncharacterized protein</fullName>
    </submittedName>
</protein>
<proteinExistence type="predicted"/>
<gene>
    <name evidence="1" type="ORF">GCM10007049_07700</name>
</gene>
<evidence type="ECO:0000313" key="2">
    <source>
        <dbReference type="Proteomes" id="UP000619457"/>
    </source>
</evidence>
<accession>A0A918UL29</accession>
<name>A0A918UL29_9BACT</name>